<name>A0ABV7YKY9_9ACTN</name>
<evidence type="ECO:0000256" key="1">
    <source>
        <dbReference type="SAM" id="MobiDB-lite"/>
    </source>
</evidence>
<gene>
    <name evidence="3" type="ORF">ACFOUW_28145</name>
</gene>
<evidence type="ECO:0000313" key="4">
    <source>
        <dbReference type="Proteomes" id="UP001595699"/>
    </source>
</evidence>
<dbReference type="NCBIfam" id="TIGR01439">
    <property type="entry name" value="lp_hng_hel_AbrB"/>
    <property type="match status" value="1"/>
</dbReference>
<dbReference type="Gene3D" id="2.10.260.10">
    <property type="match status" value="1"/>
</dbReference>
<dbReference type="Pfam" id="PF04014">
    <property type="entry name" value="MazE_antitoxin"/>
    <property type="match status" value="1"/>
</dbReference>
<dbReference type="SMART" id="SM00966">
    <property type="entry name" value="SpoVT_AbrB"/>
    <property type="match status" value="1"/>
</dbReference>
<evidence type="ECO:0000313" key="3">
    <source>
        <dbReference type="EMBL" id="MFC3764740.1"/>
    </source>
</evidence>
<accession>A0ABV7YKY9</accession>
<dbReference type="RefSeq" id="WP_205121629.1">
    <property type="nucleotide sequence ID" value="NZ_JAFBCM010000001.1"/>
</dbReference>
<evidence type="ECO:0000259" key="2">
    <source>
        <dbReference type="SMART" id="SM00966"/>
    </source>
</evidence>
<proteinExistence type="predicted"/>
<organism evidence="3 4">
    <name type="scientific">Tenggerimyces flavus</name>
    <dbReference type="NCBI Taxonomy" id="1708749"/>
    <lineage>
        <taxon>Bacteria</taxon>
        <taxon>Bacillati</taxon>
        <taxon>Actinomycetota</taxon>
        <taxon>Actinomycetes</taxon>
        <taxon>Propionibacteriales</taxon>
        <taxon>Nocardioidaceae</taxon>
        <taxon>Tenggerimyces</taxon>
    </lineage>
</organism>
<reference evidence="4" key="1">
    <citation type="journal article" date="2019" name="Int. J. Syst. Evol. Microbiol.">
        <title>The Global Catalogue of Microorganisms (GCM) 10K type strain sequencing project: providing services to taxonomists for standard genome sequencing and annotation.</title>
        <authorList>
            <consortium name="The Broad Institute Genomics Platform"/>
            <consortium name="The Broad Institute Genome Sequencing Center for Infectious Disease"/>
            <person name="Wu L."/>
            <person name="Ma J."/>
        </authorList>
    </citation>
    <scope>NUCLEOTIDE SEQUENCE [LARGE SCALE GENOMIC DNA]</scope>
    <source>
        <strain evidence="4">CGMCC 4.7241</strain>
    </source>
</reference>
<feature type="region of interest" description="Disordered" evidence="1">
    <location>
        <begin position="1"/>
        <end position="24"/>
    </location>
</feature>
<keyword evidence="4" id="KW-1185">Reference proteome</keyword>
<dbReference type="Proteomes" id="UP001595699">
    <property type="component" value="Unassembled WGS sequence"/>
</dbReference>
<protein>
    <submittedName>
        <fullName evidence="3">AbrB/MazE/SpoVT family DNA-binding domain-containing protein</fullName>
    </submittedName>
</protein>
<keyword evidence="3" id="KW-0238">DNA-binding</keyword>
<feature type="domain" description="SpoVT-AbrB" evidence="2">
    <location>
        <begin position="20"/>
        <end position="66"/>
    </location>
</feature>
<dbReference type="EMBL" id="JBHRZH010000032">
    <property type="protein sequence ID" value="MFC3764740.1"/>
    <property type="molecule type" value="Genomic_DNA"/>
</dbReference>
<dbReference type="InterPro" id="IPR037914">
    <property type="entry name" value="SpoVT-AbrB_sf"/>
</dbReference>
<dbReference type="SUPFAM" id="SSF89447">
    <property type="entry name" value="AbrB/MazE/MraZ-like"/>
    <property type="match status" value="1"/>
</dbReference>
<sequence length="111" mass="12623">MNTDHPQTSEGDDEGVVGRAQVRSKSQITLPREVRDALHLEQGDVVEFTVTPDGDVKLRAMTTIPTDQRWFWTEEWQAGEREASADIAAGRTRFFESDEEFLAYLHDPDKS</sequence>
<comment type="caution">
    <text evidence="3">The sequence shown here is derived from an EMBL/GenBank/DDBJ whole genome shotgun (WGS) entry which is preliminary data.</text>
</comment>
<dbReference type="InterPro" id="IPR007159">
    <property type="entry name" value="SpoVT-AbrB_dom"/>
</dbReference>
<dbReference type="GO" id="GO:0003677">
    <property type="term" value="F:DNA binding"/>
    <property type="evidence" value="ECO:0007669"/>
    <property type="project" value="UniProtKB-KW"/>
</dbReference>